<evidence type="ECO:0000313" key="8">
    <source>
        <dbReference type="Proteomes" id="UP001162164"/>
    </source>
</evidence>
<dbReference type="InterPro" id="IPR001525">
    <property type="entry name" value="C5_MeTfrase"/>
</dbReference>
<evidence type="ECO:0000256" key="2">
    <source>
        <dbReference type="ARBA" id="ARBA00022679"/>
    </source>
</evidence>
<gene>
    <name evidence="7" type="ORF">NQ317_000124</name>
</gene>
<dbReference type="PROSITE" id="PS00094">
    <property type="entry name" value="C5_MTASE_1"/>
    <property type="match status" value="1"/>
</dbReference>
<dbReference type="InterPro" id="IPR031303">
    <property type="entry name" value="C5_meth_CS"/>
</dbReference>
<dbReference type="Gene3D" id="3.90.120.10">
    <property type="entry name" value="DNA Methylase, subunit A, domain 2"/>
    <property type="match status" value="1"/>
</dbReference>
<feature type="active site" evidence="4">
    <location>
        <position position="258"/>
    </location>
</feature>
<dbReference type="InterPro" id="IPR018117">
    <property type="entry name" value="C5_DNA_meth_AS"/>
</dbReference>
<dbReference type="InterPro" id="IPR050390">
    <property type="entry name" value="C5-Methyltransferase"/>
</dbReference>
<evidence type="ECO:0000313" key="7">
    <source>
        <dbReference type="EMBL" id="KAJ8981449.1"/>
    </source>
</evidence>
<dbReference type="PROSITE" id="PS00095">
    <property type="entry name" value="C5_MTASE_2"/>
    <property type="match status" value="1"/>
</dbReference>
<dbReference type="PANTHER" id="PTHR10629">
    <property type="entry name" value="CYTOSINE-SPECIFIC METHYLTRANSFERASE"/>
    <property type="match status" value="1"/>
</dbReference>
<dbReference type="PROSITE" id="PS51679">
    <property type="entry name" value="SAM_MT_C5"/>
    <property type="match status" value="1"/>
</dbReference>
<keyword evidence="3 4" id="KW-0949">S-adenosyl-L-methionine</keyword>
<organism evidence="7 8">
    <name type="scientific">Molorchus minor</name>
    <dbReference type="NCBI Taxonomy" id="1323400"/>
    <lineage>
        <taxon>Eukaryota</taxon>
        <taxon>Metazoa</taxon>
        <taxon>Ecdysozoa</taxon>
        <taxon>Arthropoda</taxon>
        <taxon>Hexapoda</taxon>
        <taxon>Insecta</taxon>
        <taxon>Pterygota</taxon>
        <taxon>Neoptera</taxon>
        <taxon>Endopterygota</taxon>
        <taxon>Coleoptera</taxon>
        <taxon>Polyphaga</taxon>
        <taxon>Cucujiformia</taxon>
        <taxon>Chrysomeloidea</taxon>
        <taxon>Cerambycidae</taxon>
        <taxon>Lamiinae</taxon>
        <taxon>Monochamini</taxon>
        <taxon>Molorchus</taxon>
    </lineage>
</organism>
<evidence type="ECO:0000256" key="5">
    <source>
        <dbReference type="RuleBase" id="RU000416"/>
    </source>
</evidence>
<sequence>MFSKFNEPCLSCRWQGEIKSYETPIYKDNSVIWRNDTFKIGSAIFLEPGQTKFSPEPSIEKYIEKKIDINKGSNLDTPEPFTIGLIEDIKNQKNDIKIRVRMFYRPEDTREAHFSAYVKDINYLYWTQDVIWTTFKNVAKADGYYNLRSRRENTITKNILLEKAPEWTNPNVPLRCMDIYSGCGGLSEGLHQAKAANTLWAIDKEMAPAQAFQLNNPQCHVYLDDCNNVLRTILSGKGKDIGLPGKGDVDLLVGGPPCQGFSPMNRFSSGQYSCFNNSQIITYLSYCDYYRPKYLIFENVRNFVSFKKGTVLKLTLKCLLAMGYQISFGIVQAGNFGVPQTRRRFILMGAAPGCVLPNLPEPQHVFSRAGTFLSIVVDGLRYDSGSRWNESLPYRTICVRDAIADLPEINNGAIDIELLYDEQAKKTNKTGLVKEHICKELSPLVEARILHIPTYPGADWRDLPNKVVELKDGSLTNILKYSYRTKTQSTADTPKGVCSCSIGAKCNPSDRQSNTLIPWCLAHTANRHNNWASVYGRLEWDGYFGTTVTNPEPMGTQGRVLHPEQNRVVSVRECARSQGFQDAYKFYGNILDKHRQIGNAVPPPLAIALGKELIKAHKQTTETKK</sequence>
<keyword evidence="2 4" id="KW-0808">Transferase</keyword>
<comment type="catalytic activity">
    <reaction evidence="6">
        <text>a 2'-deoxycytidine in DNA + S-adenosyl-L-methionine = a 5-methyl-2'-deoxycytidine in DNA + S-adenosyl-L-homocysteine + H(+)</text>
        <dbReference type="Rhea" id="RHEA:13681"/>
        <dbReference type="Rhea" id="RHEA-COMP:11369"/>
        <dbReference type="Rhea" id="RHEA-COMP:11370"/>
        <dbReference type="ChEBI" id="CHEBI:15378"/>
        <dbReference type="ChEBI" id="CHEBI:57856"/>
        <dbReference type="ChEBI" id="CHEBI:59789"/>
        <dbReference type="ChEBI" id="CHEBI:85452"/>
        <dbReference type="ChEBI" id="CHEBI:85454"/>
        <dbReference type="EC" id="2.1.1.37"/>
    </reaction>
</comment>
<accession>A0ABQ9JU61</accession>
<name>A0ABQ9JU61_9CUCU</name>
<dbReference type="Proteomes" id="UP001162164">
    <property type="component" value="Unassembled WGS sequence"/>
</dbReference>
<keyword evidence="8" id="KW-1185">Reference proteome</keyword>
<dbReference type="PRINTS" id="PR00105">
    <property type="entry name" value="C5METTRFRASE"/>
</dbReference>
<dbReference type="NCBIfam" id="TIGR00675">
    <property type="entry name" value="dcm"/>
    <property type="match status" value="1"/>
</dbReference>
<dbReference type="InterPro" id="IPR029063">
    <property type="entry name" value="SAM-dependent_MTases_sf"/>
</dbReference>
<comment type="caution">
    <text evidence="7">The sequence shown here is derived from an EMBL/GenBank/DDBJ whole genome shotgun (WGS) entry which is preliminary data.</text>
</comment>
<protein>
    <recommendedName>
        <fullName evidence="6">Cytosine-specific methyltransferase</fullName>
        <ecNumber evidence="6">2.1.1.37</ecNumber>
    </recommendedName>
</protein>
<keyword evidence="1 4" id="KW-0489">Methyltransferase</keyword>
<dbReference type="PANTHER" id="PTHR10629:SF52">
    <property type="entry name" value="DNA (CYTOSINE-5)-METHYLTRANSFERASE 1"/>
    <property type="match status" value="1"/>
</dbReference>
<dbReference type="Gene3D" id="2.30.30.490">
    <property type="match status" value="1"/>
</dbReference>
<dbReference type="SUPFAM" id="SSF53335">
    <property type="entry name" value="S-adenosyl-L-methionine-dependent methyltransferases"/>
    <property type="match status" value="1"/>
</dbReference>
<evidence type="ECO:0000256" key="3">
    <source>
        <dbReference type="ARBA" id="ARBA00022691"/>
    </source>
</evidence>
<evidence type="ECO:0000256" key="1">
    <source>
        <dbReference type="ARBA" id="ARBA00022603"/>
    </source>
</evidence>
<evidence type="ECO:0000256" key="6">
    <source>
        <dbReference type="RuleBase" id="RU000417"/>
    </source>
</evidence>
<evidence type="ECO:0000256" key="4">
    <source>
        <dbReference type="PROSITE-ProRule" id="PRU01016"/>
    </source>
</evidence>
<comment type="similarity">
    <text evidence="4 5">Belongs to the class I-like SAM-binding methyltransferase superfamily. C5-methyltransferase family.</text>
</comment>
<reference evidence="7" key="1">
    <citation type="journal article" date="2023" name="Insect Mol. Biol.">
        <title>Genome sequencing provides insights into the evolution of gene families encoding plant cell wall-degrading enzymes in longhorned beetles.</title>
        <authorList>
            <person name="Shin N.R."/>
            <person name="Okamura Y."/>
            <person name="Kirsch R."/>
            <person name="Pauchet Y."/>
        </authorList>
    </citation>
    <scope>NUCLEOTIDE SEQUENCE</scope>
    <source>
        <strain evidence="7">MMC_N1</strain>
    </source>
</reference>
<dbReference type="EC" id="2.1.1.37" evidence="6"/>
<dbReference type="EMBL" id="JAPWTJ010000182">
    <property type="protein sequence ID" value="KAJ8981449.1"/>
    <property type="molecule type" value="Genomic_DNA"/>
</dbReference>
<dbReference type="Gene3D" id="3.40.50.150">
    <property type="entry name" value="Vaccinia Virus protein VP39"/>
    <property type="match status" value="1"/>
</dbReference>
<dbReference type="Pfam" id="PF00145">
    <property type="entry name" value="DNA_methylase"/>
    <property type="match status" value="1"/>
</dbReference>
<proteinExistence type="inferred from homology"/>
<dbReference type="InterPro" id="IPR043151">
    <property type="entry name" value="BAH_sf"/>
</dbReference>